<dbReference type="SUPFAM" id="SSF49464">
    <property type="entry name" value="Carboxypeptidase regulatory domain-like"/>
    <property type="match status" value="1"/>
</dbReference>
<evidence type="ECO:0000313" key="10">
    <source>
        <dbReference type="EMBL" id="SEO33812.1"/>
    </source>
</evidence>
<dbReference type="AlphaFoldDB" id="A0A1H8NWA4"/>
<dbReference type="Pfam" id="PF13715">
    <property type="entry name" value="CarbopepD_reg_2"/>
    <property type="match status" value="1"/>
</dbReference>
<evidence type="ECO:0000259" key="9">
    <source>
        <dbReference type="Pfam" id="PF14905"/>
    </source>
</evidence>
<keyword evidence="10" id="KW-0675">Receptor</keyword>
<gene>
    <name evidence="10" type="ORF">SAMN04487942_2487</name>
</gene>
<feature type="domain" description="TonB-dependent receptor plug" evidence="8">
    <location>
        <begin position="182"/>
        <end position="257"/>
    </location>
</feature>
<proteinExistence type="inferred from homology"/>
<evidence type="ECO:0000256" key="7">
    <source>
        <dbReference type="PROSITE-ProRule" id="PRU01360"/>
    </source>
</evidence>
<dbReference type="InterPro" id="IPR039426">
    <property type="entry name" value="TonB-dep_rcpt-like"/>
</dbReference>
<dbReference type="Pfam" id="PF07715">
    <property type="entry name" value="Plug"/>
    <property type="match status" value="1"/>
</dbReference>
<evidence type="ECO:0000256" key="6">
    <source>
        <dbReference type="ARBA" id="ARBA00023237"/>
    </source>
</evidence>
<keyword evidence="6 7" id="KW-0998">Cell outer membrane</keyword>
<dbReference type="PROSITE" id="PS52016">
    <property type="entry name" value="TONB_DEPENDENT_REC_3"/>
    <property type="match status" value="1"/>
</dbReference>
<keyword evidence="5 7" id="KW-0472">Membrane</keyword>
<dbReference type="InterPro" id="IPR041700">
    <property type="entry name" value="OMP_b-brl_3"/>
</dbReference>
<dbReference type="STRING" id="604089.SAMN04487942_2487"/>
<dbReference type="Gene3D" id="2.60.40.1120">
    <property type="entry name" value="Carboxypeptidase-like, regulatory domain"/>
    <property type="match status" value="1"/>
</dbReference>
<dbReference type="EMBL" id="FODN01000005">
    <property type="protein sequence ID" value="SEO33812.1"/>
    <property type="molecule type" value="Genomic_DNA"/>
</dbReference>
<comment type="subcellular location">
    <subcellularLocation>
        <location evidence="1 7">Cell outer membrane</location>
        <topology evidence="1 7">Multi-pass membrane protein</topology>
    </subcellularLocation>
</comment>
<dbReference type="InterPro" id="IPR037066">
    <property type="entry name" value="Plug_dom_sf"/>
</dbReference>
<dbReference type="Gene3D" id="2.170.130.10">
    <property type="entry name" value="TonB-dependent receptor, plug domain"/>
    <property type="match status" value="1"/>
</dbReference>
<evidence type="ECO:0000256" key="1">
    <source>
        <dbReference type="ARBA" id="ARBA00004571"/>
    </source>
</evidence>
<evidence type="ECO:0000256" key="4">
    <source>
        <dbReference type="ARBA" id="ARBA00022692"/>
    </source>
</evidence>
<dbReference type="GO" id="GO:0009279">
    <property type="term" value="C:cell outer membrane"/>
    <property type="evidence" value="ECO:0007669"/>
    <property type="project" value="UniProtKB-SubCell"/>
</dbReference>
<protein>
    <submittedName>
        <fullName evidence="10">Outer membrane receptor proteins, mostly Fe transport</fullName>
    </submittedName>
</protein>
<evidence type="ECO:0000259" key="8">
    <source>
        <dbReference type="Pfam" id="PF07715"/>
    </source>
</evidence>
<evidence type="ECO:0000256" key="5">
    <source>
        <dbReference type="ARBA" id="ARBA00023136"/>
    </source>
</evidence>
<evidence type="ECO:0000313" key="11">
    <source>
        <dbReference type="Proteomes" id="UP000198657"/>
    </source>
</evidence>
<dbReference type="Pfam" id="PF14905">
    <property type="entry name" value="OMP_b-brl_3"/>
    <property type="match status" value="1"/>
</dbReference>
<organism evidence="10 11">
    <name type="scientific">Flavobacterium sinopsychrotolerans</name>
    <dbReference type="NCBI Taxonomy" id="604089"/>
    <lineage>
        <taxon>Bacteria</taxon>
        <taxon>Pseudomonadati</taxon>
        <taxon>Bacteroidota</taxon>
        <taxon>Flavobacteriia</taxon>
        <taxon>Flavobacteriales</taxon>
        <taxon>Flavobacteriaceae</taxon>
        <taxon>Flavobacterium</taxon>
    </lineage>
</organism>
<keyword evidence="4 7" id="KW-0812">Transmembrane</keyword>
<reference evidence="11" key="1">
    <citation type="submission" date="2016-10" db="EMBL/GenBank/DDBJ databases">
        <authorList>
            <person name="Varghese N."/>
            <person name="Submissions S."/>
        </authorList>
    </citation>
    <scope>NUCLEOTIDE SEQUENCE [LARGE SCALE GENOMIC DNA]</scope>
    <source>
        <strain evidence="11">CGMCC 1.8704</strain>
    </source>
</reference>
<dbReference type="Proteomes" id="UP000198657">
    <property type="component" value="Unassembled WGS sequence"/>
</dbReference>
<dbReference type="InterPro" id="IPR008969">
    <property type="entry name" value="CarboxyPept-like_regulatory"/>
</dbReference>
<evidence type="ECO:0000256" key="2">
    <source>
        <dbReference type="ARBA" id="ARBA00022448"/>
    </source>
</evidence>
<dbReference type="SUPFAM" id="SSF56935">
    <property type="entry name" value="Porins"/>
    <property type="match status" value="1"/>
</dbReference>
<sequence length="830" mass="93938">MLNIIKKGIMFNIVLYKRIYLHYQSIKSNSIMKLKLLLICFIGTLFSMQAQTSVKPTTLENTGTISGKITDKNTNEPLPYVNIVVKENNKVITGDITSDKGTFQIKNLALKDYIVEIQFMGYKTISKSAKLSQNNSINFNTIALEEDAVQLAGVEVVSEKSTIVQKIDRKIINVGKDLISAGATAGEIMNNIPSVSVDPQTNAISLRGNSNVRILIDGKPTTMDAAQVLQQIPSASIKQIELITNPSAKYNPEGMSGIINIVLNKNSKLGFNGSINNGVTFGKTPKVNSSLDLNYRSGKFNFFGNYGINHGKYSNNGFINSKELNNENTQIFDMNSKNTSHLAKLGFDFNINDKNTFSFYTNQNISQGKDFGNTKVDYVSSGTNDRFQLFDNKSENHSETYNFDYKLDFKKEGHNLELEVNYNKNDSPENALYTNVNGATNSFTNDVKTFGKNTIVNLDYVNPLSETTKLELGLESRNENTDNNLFLNDAYNSDFTYERTLYSAYATLGKQWKKWNFQAGARLEQYNVEALFRKVNEVDSKFEDDILSIYPSAFITFNPSENNSFNLNYSRRVDRPSISQVNPIREWSTPTIDSEGNPFLVPQFTNSFELNYTRKTKIGSITSGIFYRRIQDEITRVIFTNPNDSNRQIISYDNFDNNNAYGIEVSGNLDLKKWWSANVSFDAYNKKTKGTIEDTPGNYEFVEIDVTTFNARINNTFKATKDLRFQLFGMYRGRDLSLQFDRSPMWKMDIGTSYNVLKGSGTISARFSDILKTMRFAFDGERPYRTNGEFNWESRTVYLGFNYRFGSGKNKAAVRKQRDKNETQGGGGLL</sequence>
<name>A0A1H8NWA4_9FLAO</name>
<keyword evidence="2 7" id="KW-0813">Transport</keyword>
<dbReference type="InterPro" id="IPR036942">
    <property type="entry name" value="Beta-barrel_TonB_sf"/>
</dbReference>
<evidence type="ECO:0000256" key="3">
    <source>
        <dbReference type="ARBA" id="ARBA00022452"/>
    </source>
</evidence>
<dbReference type="InterPro" id="IPR012910">
    <property type="entry name" value="Plug_dom"/>
</dbReference>
<feature type="domain" description="Outer membrane protein beta-barrel" evidence="9">
    <location>
        <begin position="408"/>
        <end position="803"/>
    </location>
</feature>
<accession>A0A1H8NWA4</accession>
<dbReference type="Gene3D" id="2.40.170.20">
    <property type="entry name" value="TonB-dependent receptor, beta-barrel domain"/>
    <property type="match status" value="1"/>
</dbReference>
<keyword evidence="11" id="KW-1185">Reference proteome</keyword>
<comment type="similarity">
    <text evidence="7">Belongs to the TonB-dependent receptor family.</text>
</comment>
<keyword evidence="3 7" id="KW-1134">Transmembrane beta strand</keyword>